<dbReference type="AlphaFoldDB" id="A0A4Y8S5G3"/>
<evidence type="ECO:0000313" key="1">
    <source>
        <dbReference type="EMBL" id="TFF33891.1"/>
    </source>
</evidence>
<proteinExistence type="predicted"/>
<keyword evidence="2" id="KW-1185">Reference proteome</keyword>
<accession>A0A4Y8S5G3</accession>
<gene>
    <name evidence="1" type="ORF">E2R66_23730</name>
</gene>
<comment type="caution">
    <text evidence="1">The sequence shown here is derived from an EMBL/GenBank/DDBJ whole genome shotgun (WGS) entry which is preliminary data.</text>
</comment>
<sequence>MMREKFTLKADESLLRQLIANEISPSAFFATLFGQKQSAHYRAMCEGLVAYHNKDGGSPEVTEFEITDSGFKPEKSEGYLKCKFGIHFHYTCSDVHNDANDTIRWDFILDEATNTIRFTGEEPWVRDAE</sequence>
<protein>
    <submittedName>
        <fullName evidence="1">Uncharacterized protein</fullName>
    </submittedName>
</protein>
<dbReference type="EMBL" id="SOZE01000037">
    <property type="protein sequence ID" value="TFF33891.1"/>
    <property type="molecule type" value="Genomic_DNA"/>
</dbReference>
<dbReference type="Proteomes" id="UP000297540">
    <property type="component" value="Unassembled WGS sequence"/>
</dbReference>
<evidence type="ECO:0000313" key="2">
    <source>
        <dbReference type="Proteomes" id="UP000297540"/>
    </source>
</evidence>
<reference evidence="1 2" key="1">
    <citation type="journal article" date="2017" name="Int. J. Syst. Evol. Microbiol.">
        <title>Mucilaginibacterpsychrotolerans sp. nov., isolated from peatlands.</title>
        <authorList>
            <person name="Deng Y."/>
            <person name="Shen L."/>
            <person name="Xu B."/>
            <person name="Liu Y."/>
            <person name="Gu Z."/>
            <person name="Liu H."/>
            <person name="Zhou Y."/>
        </authorList>
    </citation>
    <scope>NUCLEOTIDE SEQUENCE [LARGE SCALE GENOMIC DNA]</scope>
    <source>
        <strain evidence="1 2">NH7-4</strain>
    </source>
</reference>
<organism evidence="1 2">
    <name type="scientific">Mucilaginibacter psychrotolerans</name>
    <dbReference type="NCBI Taxonomy" id="1524096"/>
    <lineage>
        <taxon>Bacteria</taxon>
        <taxon>Pseudomonadati</taxon>
        <taxon>Bacteroidota</taxon>
        <taxon>Sphingobacteriia</taxon>
        <taxon>Sphingobacteriales</taxon>
        <taxon>Sphingobacteriaceae</taxon>
        <taxon>Mucilaginibacter</taxon>
    </lineage>
</organism>
<dbReference type="RefSeq" id="WP_133235688.1">
    <property type="nucleotide sequence ID" value="NZ_SOZE01000037.1"/>
</dbReference>
<dbReference type="OrthoDB" id="797337at2"/>
<name>A0A4Y8S5G3_9SPHI</name>